<dbReference type="PANTHER" id="PTHR36834:SF1">
    <property type="entry name" value="INTEGRAL MEMBRANE PROTEIN"/>
    <property type="match status" value="1"/>
</dbReference>
<evidence type="ECO:0000313" key="4">
    <source>
        <dbReference type="Proteomes" id="UP000018296"/>
    </source>
</evidence>
<dbReference type="PATRIC" id="fig|1395513.3.peg.2431"/>
<feature type="transmembrane region" description="Helical" evidence="1">
    <location>
        <begin position="64"/>
        <end position="82"/>
    </location>
</feature>
<protein>
    <submittedName>
        <fullName evidence="3">VanZ family protein</fullName>
    </submittedName>
</protein>
<dbReference type="InterPro" id="IPR006976">
    <property type="entry name" value="VanZ-like"/>
</dbReference>
<name>V6IW67_9BACL</name>
<feature type="domain" description="VanZ-like" evidence="2">
    <location>
        <begin position="16"/>
        <end position="133"/>
    </location>
</feature>
<keyword evidence="1" id="KW-0812">Transmembrane</keyword>
<dbReference type="STRING" id="1395513.P343_12000"/>
<gene>
    <name evidence="3" type="ORF">P343_12000</name>
</gene>
<dbReference type="Proteomes" id="UP000018296">
    <property type="component" value="Unassembled WGS sequence"/>
</dbReference>
<comment type="caution">
    <text evidence="3">The sequence shown here is derived from an EMBL/GenBank/DDBJ whole genome shotgun (WGS) entry which is preliminary data.</text>
</comment>
<evidence type="ECO:0000256" key="1">
    <source>
        <dbReference type="SAM" id="Phobius"/>
    </source>
</evidence>
<proteinExistence type="predicted"/>
<dbReference type="Pfam" id="PF04892">
    <property type="entry name" value="VanZ"/>
    <property type="match status" value="1"/>
</dbReference>
<feature type="transmembrane region" description="Helical" evidence="1">
    <location>
        <begin position="12"/>
        <end position="29"/>
    </location>
</feature>
<sequence>MPNWMKIKKNYLLIGFACYMTALIFVTLFTHNYYTYGRSSNLIIFSSVRLMLRSGSSALIVKNIVGNVLLFLPLGFLLPLIIRSKQGFAWQLLFGVLVSLAIELCQYLFAARIFDIDDILLNTLGTVFGRLTLLIGRAVKQKLIFFYTH</sequence>
<evidence type="ECO:0000259" key="2">
    <source>
        <dbReference type="Pfam" id="PF04892"/>
    </source>
</evidence>
<keyword evidence="4" id="KW-1185">Reference proteome</keyword>
<organism evidence="3 4">
    <name type="scientific">Sporolactobacillus laevolacticus DSM 442</name>
    <dbReference type="NCBI Taxonomy" id="1395513"/>
    <lineage>
        <taxon>Bacteria</taxon>
        <taxon>Bacillati</taxon>
        <taxon>Bacillota</taxon>
        <taxon>Bacilli</taxon>
        <taxon>Bacillales</taxon>
        <taxon>Sporolactobacillaceae</taxon>
        <taxon>Sporolactobacillus</taxon>
    </lineage>
</organism>
<dbReference type="AlphaFoldDB" id="V6IW67"/>
<accession>V6IW67</accession>
<keyword evidence="1" id="KW-1133">Transmembrane helix</keyword>
<reference evidence="3 4" key="1">
    <citation type="journal article" date="2013" name="Genome Announc.">
        <title>Genome Sequence of Sporolactobacillus laevolacticus DSM442, an Efficient Polymer-Grade D-Lactate Producer from Agricultural Waste Cottonseed as a Nitrogen Source.</title>
        <authorList>
            <person name="Wang H."/>
            <person name="Wang L."/>
            <person name="Ju J."/>
            <person name="Yu B."/>
            <person name="Ma Y."/>
        </authorList>
    </citation>
    <scope>NUCLEOTIDE SEQUENCE [LARGE SCALE GENOMIC DNA]</scope>
    <source>
        <strain evidence="3 4">DSM 442</strain>
    </source>
</reference>
<keyword evidence="1" id="KW-0472">Membrane</keyword>
<feature type="transmembrane region" description="Helical" evidence="1">
    <location>
        <begin position="119"/>
        <end position="139"/>
    </location>
</feature>
<evidence type="ECO:0000313" key="3">
    <source>
        <dbReference type="EMBL" id="EST11477.1"/>
    </source>
</evidence>
<dbReference type="eggNOG" id="COG4767">
    <property type="taxonomic scope" value="Bacteria"/>
</dbReference>
<dbReference type="RefSeq" id="WP_023510643.1">
    <property type="nucleotide sequence ID" value="NZ_AWTC01000011.1"/>
</dbReference>
<dbReference type="PANTHER" id="PTHR36834">
    <property type="entry name" value="MEMBRANE PROTEIN-RELATED"/>
    <property type="match status" value="1"/>
</dbReference>
<dbReference type="OrthoDB" id="4822551at2"/>
<dbReference type="InterPro" id="IPR053150">
    <property type="entry name" value="Teicoplanin_resist-assoc"/>
</dbReference>
<dbReference type="EMBL" id="AWTC01000011">
    <property type="protein sequence ID" value="EST11477.1"/>
    <property type="molecule type" value="Genomic_DNA"/>
</dbReference>
<feature type="transmembrane region" description="Helical" evidence="1">
    <location>
        <begin position="88"/>
        <end position="110"/>
    </location>
</feature>